<dbReference type="InterPro" id="IPR001789">
    <property type="entry name" value="Sig_transdc_resp-reg_receiver"/>
</dbReference>
<sequence length="76" mass="8572">MAEGNILIVDDNLNALTALELMLQDEFNLIKTIDNPIHIPAFMERNPFDVVLLDMNFTPAKKAEMKDSSGSKKHSR</sequence>
<reference evidence="3 4" key="1">
    <citation type="submission" date="2016-09" db="EMBL/GenBank/DDBJ databases">
        <authorList>
            <person name="Capua I."/>
            <person name="De Benedictis P."/>
            <person name="Joannis T."/>
            <person name="Lombin L.H."/>
            <person name="Cattoli G."/>
        </authorList>
    </citation>
    <scope>NUCLEOTIDE SEQUENCE [LARGE SCALE GENOMIC DNA]</scope>
    <source>
        <strain evidence="3 4">A7P-90m</strain>
    </source>
</reference>
<name>A0A1G6PYT5_9BACT</name>
<evidence type="ECO:0000256" key="1">
    <source>
        <dbReference type="PROSITE-ProRule" id="PRU00169"/>
    </source>
</evidence>
<keyword evidence="1" id="KW-0597">Phosphoprotein</keyword>
<dbReference type="AlphaFoldDB" id="A0A1G6PYT5"/>
<dbReference type="GO" id="GO:0000160">
    <property type="term" value="P:phosphorelay signal transduction system"/>
    <property type="evidence" value="ECO:0007669"/>
    <property type="project" value="InterPro"/>
</dbReference>
<keyword evidence="4" id="KW-1185">Reference proteome</keyword>
<dbReference type="Gene3D" id="3.40.50.2300">
    <property type="match status" value="1"/>
</dbReference>
<feature type="modified residue" description="4-aspartylphosphate" evidence="1">
    <location>
        <position position="54"/>
    </location>
</feature>
<feature type="domain" description="Response regulatory" evidence="2">
    <location>
        <begin position="5"/>
        <end position="76"/>
    </location>
</feature>
<dbReference type="SUPFAM" id="SSF52172">
    <property type="entry name" value="CheY-like"/>
    <property type="match status" value="1"/>
</dbReference>
<evidence type="ECO:0000259" key="2">
    <source>
        <dbReference type="PROSITE" id="PS50110"/>
    </source>
</evidence>
<dbReference type="EMBL" id="FMYP01000056">
    <property type="protein sequence ID" value="SDC85208.1"/>
    <property type="molecule type" value="Genomic_DNA"/>
</dbReference>
<evidence type="ECO:0000313" key="3">
    <source>
        <dbReference type="EMBL" id="SDC85208.1"/>
    </source>
</evidence>
<protein>
    <submittedName>
        <fullName evidence="3">Response regulator receiver domain-containing protein</fullName>
    </submittedName>
</protein>
<accession>A0A1G6PYT5</accession>
<organism evidence="3 4">
    <name type="scientific">Williamwhitmania taraxaci</name>
    <dbReference type="NCBI Taxonomy" id="1640674"/>
    <lineage>
        <taxon>Bacteria</taxon>
        <taxon>Pseudomonadati</taxon>
        <taxon>Bacteroidota</taxon>
        <taxon>Bacteroidia</taxon>
        <taxon>Bacteroidales</taxon>
        <taxon>Williamwhitmaniaceae</taxon>
        <taxon>Williamwhitmania</taxon>
    </lineage>
</organism>
<proteinExistence type="predicted"/>
<gene>
    <name evidence="3" type="ORF">SAMN05216323_105611</name>
</gene>
<dbReference type="InterPro" id="IPR011006">
    <property type="entry name" value="CheY-like_superfamily"/>
</dbReference>
<dbReference type="PROSITE" id="PS50110">
    <property type="entry name" value="RESPONSE_REGULATORY"/>
    <property type="match status" value="1"/>
</dbReference>
<dbReference type="STRING" id="1640674.SAMN05216323_105611"/>
<evidence type="ECO:0000313" key="4">
    <source>
        <dbReference type="Proteomes" id="UP000199452"/>
    </source>
</evidence>
<dbReference type="Proteomes" id="UP000199452">
    <property type="component" value="Unassembled WGS sequence"/>
</dbReference>